<organism evidence="1 2">
    <name type="scientific">Sphingobacterium ginsenosidimutans</name>
    <dbReference type="NCBI Taxonomy" id="687845"/>
    <lineage>
        <taxon>Bacteria</taxon>
        <taxon>Pseudomonadati</taxon>
        <taxon>Bacteroidota</taxon>
        <taxon>Sphingobacteriia</taxon>
        <taxon>Sphingobacteriales</taxon>
        <taxon>Sphingobacteriaceae</taxon>
        <taxon>Sphingobacterium</taxon>
    </lineage>
</organism>
<evidence type="ECO:0000313" key="1">
    <source>
        <dbReference type="EMBL" id="GAA4177002.1"/>
    </source>
</evidence>
<dbReference type="Pfam" id="PF20329">
    <property type="entry name" value="DUF6624"/>
    <property type="match status" value="1"/>
</dbReference>
<proteinExistence type="predicted"/>
<dbReference type="InterPro" id="IPR046732">
    <property type="entry name" value="DUF6624"/>
</dbReference>
<sequence>MNIFPTYLKENLANYQNSIKLLGEKKYNEVYQNLDSLMHDDYFLEEILTDENFKTLHNRNDWKTFKTGLENRLNQYDNTIRMLLKKIQYSDQGIRLILLYHQKNQPQDTALTVLLNRQMKKIDLESAESVKKIIDDHGWLGKHQIGKEANETLFLAIQHIDDSVVQTKYLPILSEAVKNKAAEPWQYAFLTDRILMNQGKKQRYGTQTIISDKEYGGYVVPLENPDQVDKLRQEMGLESLKEYLNEFDIEWDLEKYKRDAVIIEKRFKDRFESLRKNK</sequence>
<reference evidence="2" key="1">
    <citation type="journal article" date="2019" name="Int. J. Syst. Evol. Microbiol.">
        <title>The Global Catalogue of Microorganisms (GCM) 10K type strain sequencing project: providing services to taxonomists for standard genome sequencing and annotation.</title>
        <authorList>
            <consortium name="The Broad Institute Genomics Platform"/>
            <consortium name="The Broad Institute Genome Sequencing Center for Infectious Disease"/>
            <person name="Wu L."/>
            <person name="Ma J."/>
        </authorList>
    </citation>
    <scope>NUCLEOTIDE SEQUENCE [LARGE SCALE GENOMIC DNA]</scope>
    <source>
        <strain evidence="2">JCM 16722</strain>
    </source>
</reference>
<dbReference type="Proteomes" id="UP001500167">
    <property type="component" value="Unassembled WGS sequence"/>
</dbReference>
<protein>
    <submittedName>
        <fullName evidence="1">Uncharacterized protein</fullName>
    </submittedName>
</protein>
<comment type="caution">
    <text evidence="1">The sequence shown here is derived from an EMBL/GenBank/DDBJ whole genome shotgun (WGS) entry which is preliminary data.</text>
</comment>
<dbReference type="EMBL" id="BAAAZK010000007">
    <property type="protein sequence ID" value="GAA4177002.1"/>
    <property type="molecule type" value="Genomic_DNA"/>
</dbReference>
<name>A0ABP8A3J0_9SPHI</name>
<evidence type="ECO:0000313" key="2">
    <source>
        <dbReference type="Proteomes" id="UP001500167"/>
    </source>
</evidence>
<accession>A0ABP8A3J0</accession>
<keyword evidence="2" id="KW-1185">Reference proteome</keyword>
<gene>
    <name evidence="1" type="ORF">GCM10022218_25100</name>
</gene>